<keyword evidence="2" id="KW-0329">Glyoxylate bypass</keyword>
<comment type="caution">
    <text evidence="9">The sequence shown here is derived from an EMBL/GenBank/DDBJ whole genome shotgun (WGS) entry which is preliminary data.</text>
</comment>
<feature type="domain" description="Malate synthase C-terminal" evidence="8">
    <location>
        <begin position="947"/>
        <end position="1042"/>
    </location>
</feature>
<dbReference type="InterPro" id="IPR006252">
    <property type="entry name" value="Malate_synthA"/>
</dbReference>
<dbReference type="Gene3D" id="3.20.20.360">
    <property type="entry name" value="Malate synthase, domain 3"/>
    <property type="match status" value="1"/>
</dbReference>
<dbReference type="EMBL" id="DAKRPA010000354">
    <property type="protein sequence ID" value="DAZ93010.1"/>
    <property type="molecule type" value="Genomic_DNA"/>
</dbReference>
<dbReference type="PANTHER" id="PTHR42902">
    <property type="entry name" value="MALATE SYNTHASE"/>
    <property type="match status" value="1"/>
</dbReference>
<dbReference type="EC" id="2.3.3.9" evidence="1"/>
<dbReference type="InterPro" id="IPR046363">
    <property type="entry name" value="MS_N_TIM-barrel_dom"/>
</dbReference>
<evidence type="ECO:0000256" key="2">
    <source>
        <dbReference type="ARBA" id="ARBA00022435"/>
    </source>
</evidence>
<evidence type="ECO:0000313" key="10">
    <source>
        <dbReference type="Proteomes" id="UP001146120"/>
    </source>
</evidence>
<evidence type="ECO:0000259" key="7">
    <source>
        <dbReference type="Pfam" id="PF01274"/>
    </source>
</evidence>
<reference evidence="9" key="2">
    <citation type="journal article" date="2023" name="Microbiol Resour">
        <title>Decontamination and Annotation of the Draft Genome Sequence of the Oomycete Lagenidium giganteum ARSEF 373.</title>
        <authorList>
            <person name="Morgan W.R."/>
            <person name="Tartar A."/>
        </authorList>
    </citation>
    <scope>NUCLEOTIDE SEQUENCE</scope>
    <source>
        <strain evidence="9">ARSEF 373</strain>
    </source>
</reference>
<reference evidence="9" key="1">
    <citation type="submission" date="2022-11" db="EMBL/GenBank/DDBJ databases">
        <authorList>
            <person name="Morgan W.R."/>
            <person name="Tartar A."/>
        </authorList>
    </citation>
    <scope>NUCLEOTIDE SEQUENCE</scope>
    <source>
        <strain evidence="9">ARSEF 373</strain>
    </source>
</reference>
<sequence length="1070" mass="121490">MAMSAGDARSKGKRFRKHQNGASNLRSRWKFLSAQTDDVVPGSHASALSAALLRRQAQEAQRRKAQGEPGRRRANVRRGYDIDGDGSVDMREMRVSKILDEMLVRHQSSTASEPTDSEFQQMQQKAGRLLLAREFVERNKGCLWRYGSIFVEKSEDESVQFIAQHKKFRKLITFLESTERKRAVRSSQNARACVGPESPRDQFEHAPHYPIDRRTWVETPKRVEDATFTKYPLPELNAHKENQTNVLVLPDAVDNEKLEEVQFNKYGAIDVDGDGIIDLDEMRLNTRLKEATLEDPENQVITQQIRNQQRHEGRNMMARDFVARNQNRMQPYDPKYTGKPESEIVAQIANSERFAIELNRLRAKERVFTLKSSLGVSGCLVQLPPAERAKDPTNTMEFRRVKDRTELLAARKQLMLASNESPAARSVSAPRIRVREDRSEDTQADNFNRTRSEARVGLPRLYDTPVRIEPTSSFSVTKWLLQYHCHASLRQRTATPQATPTTMERIARVQQHLRAANAAGDSKQSIFVAPCDASLDEDVYKRVLTREAIEFVVQIVQIFGSEIDDLFQRRVTRRHRIQHLGEMPGFLDSTRHIREDPTWKVARLPPVLQDRRVDIGDAAPCNTDFLIRALNSGAQGVQVDFDDGNCPTWANTINGHHNIMQAVRGTLALPGSDLRLCANPALLLVRPRAWNMDEMARTSIRLSTSWLMAALCQGLCSTLRSISSTSAGKVLYKSGRGPFLYLPKLESHEEARLWRQIFQFTEQKLRFPRGCIKALVLIENIFAAFEMEEILYELRHYSLGLNCGMWDYTASLVVNFRHLKSCVLPDRQKFVSMKTDFLRHYMDLLINTCKRRNAPATTGMVPFVLSELPPELSQSEAIARARAAKRFEAEAGSDGALVYDIALVQAVQEEFSVVFRNGATPAPIAQPVDEPFFERVLVTMPSGFVSTQSVELNARVALLYALQWFLGQGTVIVNGCVEGSATAEISRAQLWQWVRYQVPLSDKPGYVVNAQLVHDVLLRLAREQVEKQQHSIRNIVAAINLVFRLVTMRTPPSFITTFLLEQDPLTKSLQ</sequence>
<keyword evidence="3" id="KW-0816">Tricarboxylic acid cycle</keyword>
<dbReference type="Gene3D" id="1.20.1220.12">
    <property type="entry name" value="Malate synthase, domain III"/>
    <property type="match status" value="1"/>
</dbReference>
<keyword evidence="4" id="KW-0808">Transferase</keyword>
<dbReference type="GO" id="GO:0006099">
    <property type="term" value="P:tricarboxylic acid cycle"/>
    <property type="evidence" value="ECO:0007669"/>
    <property type="project" value="UniProtKB-KW"/>
</dbReference>
<comment type="catalytic activity">
    <reaction evidence="5">
        <text>glyoxylate + acetyl-CoA + H2O = (S)-malate + CoA + H(+)</text>
        <dbReference type="Rhea" id="RHEA:18181"/>
        <dbReference type="ChEBI" id="CHEBI:15377"/>
        <dbReference type="ChEBI" id="CHEBI:15378"/>
        <dbReference type="ChEBI" id="CHEBI:15589"/>
        <dbReference type="ChEBI" id="CHEBI:36655"/>
        <dbReference type="ChEBI" id="CHEBI:57287"/>
        <dbReference type="ChEBI" id="CHEBI:57288"/>
        <dbReference type="EC" id="2.3.3.9"/>
    </reaction>
</comment>
<dbReference type="GO" id="GO:0005737">
    <property type="term" value="C:cytoplasm"/>
    <property type="evidence" value="ECO:0007669"/>
    <property type="project" value="TreeGrafter"/>
</dbReference>
<evidence type="ECO:0000256" key="1">
    <source>
        <dbReference type="ARBA" id="ARBA00012636"/>
    </source>
</evidence>
<protein>
    <recommendedName>
        <fullName evidence="1">malate synthase</fullName>
        <ecNumber evidence="1">2.3.3.9</ecNumber>
    </recommendedName>
</protein>
<keyword evidence="10" id="KW-1185">Reference proteome</keyword>
<evidence type="ECO:0000259" key="8">
    <source>
        <dbReference type="Pfam" id="PF20659"/>
    </source>
</evidence>
<dbReference type="SUPFAM" id="SSF51645">
    <property type="entry name" value="Malate synthase G"/>
    <property type="match status" value="1"/>
</dbReference>
<dbReference type="InterPro" id="IPR011076">
    <property type="entry name" value="Malate_synth_sf"/>
</dbReference>
<dbReference type="InterPro" id="IPR048355">
    <property type="entry name" value="MS_C"/>
</dbReference>
<evidence type="ECO:0000256" key="3">
    <source>
        <dbReference type="ARBA" id="ARBA00022532"/>
    </source>
</evidence>
<organism evidence="9 10">
    <name type="scientific">Lagenidium giganteum</name>
    <dbReference type="NCBI Taxonomy" id="4803"/>
    <lineage>
        <taxon>Eukaryota</taxon>
        <taxon>Sar</taxon>
        <taxon>Stramenopiles</taxon>
        <taxon>Oomycota</taxon>
        <taxon>Peronosporomycetes</taxon>
        <taxon>Pythiales</taxon>
        <taxon>Pythiaceae</taxon>
    </lineage>
</organism>
<gene>
    <name evidence="9" type="ORF">N0F65_011303</name>
</gene>
<evidence type="ECO:0000313" key="9">
    <source>
        <dbReference type="EMBL" id="DAZ93010.1"/>
    </source>
</evidence>
<dbReference type="GO" id="GO:0004474">
    <property type="term" value="F:malate synthase activity"/>
    <property type="evidence" value="ECO:0007669"/>
    <property type="project" value="UniProtKB-EC"/>
</dbReference>
<dbReference type="PANTHER" id="PTHR42902:SF2">
    <property type="entry name" value="MALATE SYNTHASE"/>
    <property type="match status" value="1"/>
</dbReference>
<dbReference type="InterPro" id="IPR001465">
    <property type="entry name" value="Malate_synthase_TIM"/>
</dbReference>
<dbReference type="InterPro" id="IPR018247">
    <property type="entry name" value="EF_Hand_1_Ca_BS"/>
</dbReference>
<accession>A0AAV2YG24</accession>
<dbReference type="Pfam" id="PF01274">
    <property type="entry name" value="MS_TIM-barrel"/>
    <property type="match status" value="1"/>
</dbReference>
<dbReference type="PROSITE" id="PS00018">
    <property type="entry name" value="EF_HAND_1"/>
    <property type="match status" value="2"/>
</dbReference>
<feature type="region of interest" description="Disordered" evidence="6">
    <location>
        <begin position="54"/>
        <end position="80"/>
    </location>
</feature>
<dbReference type="GO" id="GO:0006097">
    <property type="term" value="P:glyoxylate cycle"/>
    <property type="evidence" value="ECO:0007669"/>
    <property type="project" value="UniProtKB-KW"/>
</dbReference>
<dbReference type="Proteomes" id="UP001146120">
    <property type="component" value="Unassembled WGS sequence"/>
</dbReference>
<feature type="region of interest" description="Disordered" evidence="6">
    <location>
        <begin position="1"/>
        <end position="25"/>
    </location>
</feature>
<dbReference type="Pfam" id="PF20659">
    <property type="entry name" value="MS_C"/>
    <property type="match status" value="1"/>
</dbReference>
<evidence type="ECO:0000256" key="5">
    <source>
        <dbReference type="ARBA" id="ARBA00047918"/>
    </source>
</evidence>
<dbReference type="AlphaFoldDB" id="A0AAV2YG24"/>
<feature type="region of interest" description="Disordered" evidence="6">
    <location>
        <begin position="186"/>
        <end position="207"/>
    </location>
</feature>
<evidence type="ECO:0000256" key="4">
    <source>
        <dbReference type="ARBA" id="ARBA00022679"/>
    </source>
</evidence>
<evidence type="ECO:0000256" key="6">
    <source>
        <dbReference type="SAM" id="MobiDB-lite"/>
    </source>
</evidence>
<feature type="compositionally biased region" description="Basic and acidic residues" evidence="6">
    <location>
        <begin position="56"/>
        <end position="71"/>
    </location>
</feature>
<dbReference type="FunFam" id="1.20.1220.12:FF:000001">
    <property type="entry name" value="Malate synthase"/>
    <property type="match status" value="1"/>
</dbReference>
<name>A0AAV2YG24_9STRA</name>
<feature type="compositionally biased region" description="Basic and acidic residues" evidence="6">
    <location>
        <begin position="198"/>
        <end position="207"/>
    </location>
</feature>
<dbReference type="InterPro" id="IPR044856">
    <property type="entry name" value="Malate_synth_C_sf"/>
</dbReference>
<feature type="region of interest" description="Disordered" evidence="6">
    <location>
        <begin position="419"/>
        <end position="444"/>
    </location>
</feature>
<proteinExistence type="predicted"/>
<feature type="domain" description="Malate synthase TIM barrel" evidence="7">
    <location>
        <begin position="683"/>
        <end position="915"/>
    </location>
</feature>